<dbReference type="EMBL" id="WTVR01000009">
    <property type="protein sequence ID" value="NMF88114.1"/>
    <property type="molecule type" value="Genomic_DNA"/>
</dbReference>
<dbReference type="Proteomes" id="UP000652074">
    <property type="component" value="Unassembled WGS sequence"/>
</dbReference>
<gene>
    <name evidence="1" type="ORF">GPA26_06420</name>
</gene>
<accession>A0ABX1MJI1</accession>
<comment type="caution">
    <text evidence="1">The sequence shown here is derived from an EMBL/GenBank/DDBJ whole genome shotgun (WGS) entry which is preliminary data.</text>
</comment>
<protein>
    <submittedName>
        <fullName evidence="1">Uncharacterized protein</fullName>
    </submittedName>
</protein>
<organism evidence="1 2">
    <name type="scientific">Aromatoleum petrolei</name>
    <dbReference type="NCBI Taxonomy" id="76116"/>
    <lineage>
        <taxon>Bacteria</taxon>
        <taxon>Pseudomonadati</taxon>
        <taxon>Pseudomonadota</taxon>
        <taxon>Betaproteobacteria</taxon>
        <taxon>Rhodocyclales</taxon>
        <taxon>Rhodocyclaceae</taxon>
        <taxon>Aromatoleum</taxon>
    </lineage>
</organism>
<proteinExistence type="predicted"/>
<sequence>MGVGTHLDEEIVAEQSIFGRDQPKFNWNAKLIERGDLTPQLAAHCVAQGWPAVWMLIRQYVVLMADMSVDNQANPLQPLFVQQVKGRY</sequence>
<evidence type="ECO:0000313" key="1">
    <source>
        <dbReference type="EMBL" id="NMF88114.1"/>
    </source>
</evidence>
<dbReference type="RefSeq" id="WP_169205545.1">
    <property type="nucleotide sequence ID" value="NZ_CP059560.1"/>
</dbReference>
<reference evidence="1 2" key="1">
    <citation type="submission" date="2019-12" db="EMBL/GenBank/DDBJ databases">
        <title>Comparative genomics gives insights into the taxonomy of the Azoarcus-Aromatoleum group and reveals separate origins of nif in the plant-associated Azoarcus and non-plant-associated Aromatoleum sub-groups.</title>
        <authorList>
            <person name="Lafos M."/>
            <person name="Maluk M."/>
            <person name="Batista M."/>
            <person name="Junghare M."/>
            <person name="Carmona M."/>
            <person name="Faoro H."/>
            <person name="Cruz L.M."/>
            <person name="Battistoni F."/>
            <person name="De Souza E."/>
            <person name="Pedrosa F."/>
            <person name="Chen W.-M."/>
            <person name="Poole P.S."/>
            <person name="Dixon R.A."/>
            <person name="James E.K."/>
        </authorList>
    </citation>
    <scope>NUCLEOTIDE SEQUENCE [LARGE SCALE GENOMIC DNA]</scope>
    <source>
        <strain evidence="1 2">ToN1</strain>
    </source>
</reference>
<name>A0ABX1MJI1_9RHOO</name>
<evidence type="ECO:0000313" key="2">
    <source>
        <dbReference type="Proteomes" id="UP000652074"/>
    </source>
</evidence>
<keyword evidence="2" id="KW-1185">Reference proteome</keyword>